<evidence type="ECO:0000256" key="5">
    <source>
        <dbReference type="ARBA" id="ARBA00022692"/>
    </source>
</evidence>
<dbReference type="GO" id="GO:0009252">
    <property type="term" value="P:peptidoglycan biosynthetic process"/>
    <property type="evidence" value="ECO:0007669"/>
    <property type="project" value="UniProtKB-UniRule"/>
</dbReference>
<sequence length="389" mass="42698">MLLWLAQILQDDIGAFRLFNYITFRAVMATITALLIGLIAGPAVIRKLTVMKYGQAVRTDGPQTHLKKHGTPTMGGVLLLIAVGIATILWCDWSNRLIWPVIVVTMGFGAVGWVDDYRKVVRQDPEGMRSAEKYFWQSLVGIAAALYLAFSVSAPTPAQVFELFFQWVQSGFSMDLPPKADLIVPFFKTISYPLGVWGFIALTYCVIVGTSNAVNFTDGLDGLAIMPTVMVGSALGLFAYLTGSATYSKYLFIPHIPGAGELIIFCGAMAGAGLAFLWYNAHPAQVFMGDVGALALGGALGTIAVIVRQEIVLFIMGGIFVAETLSVIIQVGWFKFTKKRYGVGRRVFLMAPLHHHFEQKGWKETQVVVRFWIITMMLVLVGLSTLKLR</sequence>
<protein>
    <recommendedName>
        <fullName evidence="12 13">Phospho-N-acetylmuramoyl-pentapeptide-transferase</fullName>
        <ecNumber evidence="12 13">2.7.8.13</ecNumber>
    </recommendedName>
    <alternativeName>
        <fullName evidence="12">UDP-MurNAc-pentapeptide phosphotransferase</fullName>
    </alternativeName>
</protein>
<evidence type="ECO:0000256" key="14">
    <source>
        <dbReference type="PIRSR" id="PIRSR600715-1"/>
    </source>
</evidence>
<dbReference type="PROSITE" id="PS01348">
    <property type="entry name" value="MRAY_2"/>
    <property type="match status" value="1"/>
</dbReference>
<dbReference type="UniPathway" id="UPA00219"/>
<comment type="similarity">
    <text evidence="2 12">Belongs to the glycosyltransferase 4 family. MraY subfamily.</text>
</comment>
<keyword evidence="3 12" id="KW-0132">Cell division</keyword>
<dbReference type="Pfam" id="PF00953">
    <property type="entry name" value="Glycos_transf_4"/>
    <property type="match status" value="1"/>
</dbReference>
<dbReference type="Pfam" id="PF10555">
    <property type="entry name" value="MraY_sig1"/>
    <property type="match status" value="1"/>
</dbReference>
<reference evidence="15 16" key="1">
    <citation type="submission" date="2019-12" db="EMBL/GenBank/DDBJ databases">
        <title>Novel species isolated from a subtropical stream in China.</title>
        <authorList>
            <person name="Lu H."/>
        </authorList>
    </citation>
    <scope>NUCLEOTIDE SEQUENCE [LARGE SCALE GENOMIC DNA]</scope>
    <source>
        <strain evidence="15 16">DS3</strain>
    </source>
</reference>
<keyword evidence="5 12" id="KW-0812">Transmembrane</keyword>
<keyword evidence="12 14" id="KW-0460">Magnesium</keyword>
<evidence type="ECO:0000256" key="2">
    <source>
        <dbReference type="ARBA" id="ARBA00005583"/>
    </source>
</evidence>
<dbReference type="EC" id="2.7.8.13" evidence="12 13"/>
<feature type="transmembrane region" description="Helical" evidence="12">
    <location>
        <begin position="313"/>
        <end position="336"/>
    </location>
</feature>
<dbReference type="InterPro" id="IPR018480">
    <property type="entry name" value="PNAcMuramoyl-5peptid_Trfase_CS"/>
</dbReference>
<accession>A0A6N9HJW1</accession>
<evidence type="ECO:0000313" key="15">
    <source>
        <dbReference type="EMBL" id="MYN03453.1"/>
    </source>
</evidence>
<keyword evidence="12" id="KW-1003">Cell membrane</keyword>
<feature type="transmembrane region" description="Helical" evidence="12">
    <location>
        <begin position="134"/>
        <end position="154"/>
    </location>
</feature>
<comment type="function">
    <text evidence="12">Catalyzes the initial step of the lipid cycle reactions in the biosynthesis of the cell wall peptidoglycan: transfers peptidoglycan precursor phospho-MurNAc-pentapeptide from UDP-MurNAc-pentapeptide onto the lipid carrier undecaprenyl phosphate, yielding undecaprenyl-pyrophosphoryl-MurNAc-pentapeptide, known as lipid I.</text>
</comment>
<feature type="transmembrane region" description="Helical" evidence="12">
    <location>
        <begin position="286"/>
        <end position="307"/>
    </location>
</feature>
<evidence type="ECO:0000256" key="1">
    <source>
        <dbReference type="ARBA" id="ARBA00004141"/>
    </source>
</evidence>
<dbReference type="Proteomes" id="UP000448575">
    <property type="component" value="Unassembled WGS sequence"/>
</dbReference>
<dbReference type="GO" id="GO:0008360">
    <property type="term" value="P:regulation of cell shape"/>
    <property type="evidence" value="ECO:0007669"/>
    <property type="project" value="UniProtKB-KW"/>
</dbReference>
<keyword evidence="10 12" id="KW-0131">Cell cycle</keyword>
<feature type="transmembrane region" description="Helical" evidence="12">
    <location>
        <begin position="22"/>
        <end position="45"/>
    </location>
</feature>
<organism evidence="15 16">
    <name type="scientific">Pseudoduganella guangdongensis</name>
    <dbReference type="NCBI Taxonomy" id="2692179"/>
    <lineage>
        <taxon>Bacteria</taxon>
        <taxon>Pseudomonadati</taxon>
        <taxon>Pseudomonadota</taxon>
        <taxon>Betaproteobacteria</taxon>
        <taxon>Burkholderiales</taxon>
        <taxon>Oxalobacteraceae</taxon>
        <taxon>Telluria group</taxon>
        <taxon>Pseudoduganella</taxon>
    </lineage>
</organism>
<dbReference type="GO" id="GO:0008963">
    <property type="term" value="F:phospho-N-acetylmuramoyl-pentapeptide-transferase activity"/>
    <property type="evidence" value="ECO:0007669"/>
    <property type="project" value="UniProtKB-UniRule"/>
</dbReference>
<dbReference type="PANTHER" id="PTHR22926">
    <property type="entry name" value="PHOSPHO-N-ACETYLMURAMOYL-PENTAPEPTIDE-TRANSFERASE"/>
    <property type="match status" value="1"/>
</dbReference>
<dbReference type="InterPro" id="IPR000715">
    <property type="entry name" value="Glycosyl_transferase_4"/>
</dbReference>
<keyword evidence="11 12" id="KW-0961">Cell wall biogenesis/degradation</keyword>
<evidence type="ECO:0000256" key="9">
    <source>
        <dbReference type="ARBA" id="ARBA00023136"/>
    </source>
</evidence>
<evidence type="ECO:0000256" key="4">
    <source>
        <dbReference type="ARBA" id="ARBA00022679"/>
    </source>
</evidence>
<dbReference type="PROSITE" id="PS01347">
    <property type="entry name" value="MRAY_1"/>
    <property type="match status" value="1"/>
</dbReference>
<feature type="transmembrane region" description="Helical" evidence="12">
    <location>
        <begin position="73"/>
        <end position="91"/>
    </location>
</feature>
<dbReference type="RefSeq" id="WP_161026430.1">
    <property type="nucleotide sequence ID" value="NZ_WWCJ01000010.1"/>
</dbReference>
<dbReference type="GO" id="GO:0071555">
    <property type="term" value="P:cell wall organization"/>
    <property type="evidence" value="ECO:0007669"/>
    <property type="project" value="UniProtKB-KW"/>
</dbReference>
<feature type="transmembrane region" description="Helical" evidence="12">
    <location>
        <begin position="367"/>
        <end position="386"/>
    </location>
</feature>
<feature type="transmembrane region" description="Helical" evidence="12">
    <location>
        <begin position="222"/>
        <end position="242"/>
    </location>
</feature>
<evidence type="ECO:0000256" key="10">
    <source>
        <dbReference type="ARBA" id="ARBA00023306"/>
    </source>
</evidence>
<dbReference type="AlphaFoldDB" id="A0A6N9HJW1"/>
<feature type="transmembrane region" description="Helical" evidence="12">
    <location>
        <begin position="190"/>
        <end position="210"/>
    </location>
</feature>
<comment type="catalytic activity">
    <reaction evidence="12">
        <text>UDP-N-acetyl-alpha-D-muramoyl-L-alanyl-gamma-D-glutamyl-meso-2,6-diaminopimeloyl-D-alanyl-D-alanine + di-trans,octa-cis-undecaprenyl phosphate = di-trans,octa-cis-undecaprenyl diphospho-N-acetyl-alpha-D-muramoyl-L-alanyl-D-glutamyl-meso-2,6-diaminopimeloyl-D-alanyl-D-alanine + UMP</text>
        <dbReference type="Rhea" id="RHEA:28386"/>
        <dbReference type="ChEBI" id="CHEBI:57865"/>
        <dbReference type="ChEBI" id="CHEBI:60392"/>
        <dbReference type="ChEBI" id="CHEBI:61386"/>
        <dbReference type="ChEBI" id="CHEBI:61387"/>
        <dbReference type="EC" id="2.7.8.13"/>
    </reaction>
</comment>
<keyword evidence="12 14" id="KW-0479">Metal-binding</keyword>
<feature type="binding site" evidence="14">
    <location>
        <position position="215"/>
    </location>
    <ligand>
        <name>Mg(2+)</name>
        <dbReference type="ChEBI" id="CHEBI:18420"/>
    </ligand>
</feature>
<keyword evidence="8 12" id="KW-1133">Transmembrane helix</keyword>
<comment type="pathway">
    <text evidence="12">Cell wall biogenesis; peptidoglycan biosynthesis.</text>
</comment>
<evidence type="ECO:0000256" key="3">
    <source>
        <dbReference type="ARBA" id="ARBA00022618"/>
    </source>
</evidence>
<keyword evidence="6 12" id="KW-0133">Cell shape</keyword>
<dbReference type="PANTHER" id="PTHR22926:SF5">
    <property type="entry name" value="PHOSPHO-N-ACETYLMURAMOYL-PENTAPEPTIDE-TRANSFERASE HOMOLOG"/>
    <property type="match status" value="1"/>
</dbReference>
<keyword evidence="9 12" id="KW-0472">Membrane</keyword>
<dbReference type="EMBL" id="WWCJ01000010">
    <property type="protein sequence ID" value="MYN03453.1"/>
    <property type="molecule type" value="Genomic_DNA"/>
</dbReference>
<evidence type="ECO:0000313" key="16">
    <source>
        <dbReference type="Proteomes" id="UP000448575"/>
    </source>
</evidence>
<dbReference type="GO" id="GO:0051301">
    <property type="term" value="P:cell division"/>
    <property type="evidence" value="ECO:0007669"/>
    <property type="project" value="UniProtKB-KW"/>
</dbReference>
<feature type="transmembrane region" description="Helical" evidence="12">
    <location>
        <begin position="262"/>
        <end position="279"/>
    </location>
</feature>
<name>A0A6N9HJW1_9BURK</name>
<dbReference type="InterPro" id="IPR003524">
    <property type="entry name" value="PNAcMuramoyl-5peptid_Trfase"/>
</dbReference>
<dbReference type="CDD" id="cd06852">
    <property type="entry name" value="GT_MraY"/>
    <property type="match status" value="1"/>
</dbReference>
<comment type="caution">
    <text evidence="15">The sequence shown here is derived from an EMBL/GenBank/DDBJ whole genome shotgun (WGS) entry which is preliminary data.</text>
</comment>
<dbReference type="HAMAP" id="MF_00038">
    <property type="entry name" value="MraY"/>
    <property type="match status" value="1"/>
</dbReference>
<gene>
    <name evidence="12" type="primary">mraY</name>
    <name evidence="15" type="ORF">GTP41_15255</name>
</gene>
<keyword evidence="16" id="KW-1185">Reference proteome</keyword>
<evidence type="ECO:0000256" key="12">
    <source>
        <dbReference type="HAMAP-Rule" id="MF_00038"/>
    </source>
</evidence>
<evidence type="ECO:0000256" key="6">
    <source>
        <dbReference type="ARBA" id="ARBA00022960"/>
    </source>
</evidence>
<evidence type="ECO:0000256" key="8">
    <source>
        <dbReference type="ARBA" id="ARBA00022989"/>
    </source>
</evidence>
<feature type="binding site" evidence="14">
    <location>
        <position position="290"/>
    </location>
    <ligand>
        <name>Mg(2+)</name>
        <dbReference type="ChEBI" id="CHEBI:18420"/>
    </ligand>
</feature>
<keyword evidence="7 12" id="KW-0573">Peptidoglycan synthesis</keyword>
<evidence type="ECO:0000256" key="13">
    <source>
        <dbReference type="NCBIfam" id="TIGR00445"/>
    </source>
</evidence>
<dbReference type="GO" id="GO:0046872">
    <property type="term" value="F:metal ion binding"/>
    <property type="evidence" value="ECO:0007669"/>
    <property type="project" value="UniProtKB-KW"/>
</dbReference>
<evidence type="ECO:0000256" key="11">
    <source>
        <dbReference type="ARBA" id="ARBA00023316"/>
    </source>
</evidence>
<comment type="subcellular location">
    <subcellularLocation>
        <location evidence="12">Cell membrane</location>
        <topology evidence="12">Multi-pass membrane protein</topology>
    </subcellularLocation>
    <subcellularLocation>
        <location evidence="1">Membrane</location>
        <topology evidence="1">Multi-pass membrane protein</topology>
    </subcellularLocation>
</comment>
<evidence type="ECO:0000256" key="7">
    <source>
        <dbReference type="ARBA" id="ARBA00022984"/>
    </source>
</evidence>
<feature type="transmembrane region" description="Helical" evidence="12">
    <location>
        <begin position="97"/>
        <end position="114"/>
    </location>
</feature>
<keyword evidence="4 12" id="KW-0808">Transferase</keyword>
<dbReference type="NCBIfam" id="TIGR00445">
    <property type="entry name" value="mraY"/>
    <property type="match status" value="1"/>
</dbReference>
<proteinExistence type="inferred from homology"/>
<comment type="cofactor">
    <cofactor evidence="12 14">
        <name>Mg(2+)</name>
        <dbReference type="ChEBI" id="CHEBI:18420"/>
    </cofactor>
</comment>
<dbReference type="GO" id="GO:0005886">
    <property type="term" value="C:plasma membrane"/>
    <property type="evidence" value="ECO:0007669"/>
    <property type="project" value="UniProtKB-SubCell"/>
</dbReference>